<protein>
    <submittedName>
        <fullName evidence="1">Uncharacterized protein</fullName>
    </submittedName>
</protein>
<accession>A0A1C3XVK1</accession>
<evidence type="ECO:0000313" key="1">
    <source>
        <dbReference type="EMBL" id="SCB56282.1"/>
    </source>
</evidence>
<organism evidence="1 2">
    <name type="scientific">Rhizobium aethiopicum</name>
    <dbReference type="NCBI Taxonomy" id="1138170"/>
    <lineage>
        <taxon>Bacteria</taxon>
        <taxon>Pseudomonadati</taxon>
        <taxon>Pseudomonadota</taxon>
        <taxon>Alphaproteobacteria</taxon>
        <taxon>Hyphomicrobiales</taxon>
        <taxon>Rhizobiaceae</taxon>
        <taxon>Rhizobium/Agrobacterium group</taxon>
        <taxon>Rhizobium</taxon>
    </lineage>
</organism>
<sequence>MKIAGGAGHQGRQTAAPILLPLPLDRCNDAVEPLDEARAAHQNIGL</sequence>
<gene>
    <name evidence="1" type="ORF">GA0061105_101110</name>
</gene>
<dbReference type="AlphaFoldDB" id="A0A1C3XVK1"/>
<proteinExistence type="predicted"/>
<evidence type="ECO:0000313" key="2">
    <source>
        <dbReference type="Proteomes" id="UP000198723"/>
    </source>
</evidence>
<reference evidence="1 2" key="1">
    <citation type="submission" date="2016-08" db="EMBL/GenBank/DDBJ databases">
        <authorList>
            <person name="Seilhamer J.J."/>
        </authorList>
    </citation>
    <scope>NUCLEOTIDE SEQUENCE [LARGE SCALE GENOMIC DNA]</scope>
    <source>
        <strain evidence="1 2">HBR26</strain>
    </source>
</reference>
<dbReference type="EMBL" id="FMAJ01000001">
    <property type="protein sequence ID" value="SCB56282.1"/>
    <property type="molecule type" value="Genomic_DNA"/>
</dbReference>
<name>A0A1C3XVK1_9HYPH</name>
<dbReference type="Proteomes" id="UP000198723">
    <property type="component" value="Unassembled WGS sequence"/>
</dbReference>